<evidence type="ECO:0000313" key="2">
    <source>
        <dbReference type="Proteomes" id="UP000789920"/>
    </source>
</evidence>
<name>A0ACA9S0V7_9GLOM</name>
<dbReference type="Proteomes" id="UP000789920">
    <property type="component" value="Unassembled WGS sequence"/>
</dbReference>
<reference evidence="1" key="1">
    <citation type="submission" date="2021-06" db="EMBL/GenBank/DDBJ databases">
        <authorList>
            <person name="Kallberg Y."/>
            <person name="Tangrot J."/>
            <person name="Rosling A."/>
        </authorList>
    </citation>
    <scope>NUCLEOTIDE SEQUENCE</scope>
    <source>
        <strain evidence="1">MA461A</strain>
    </source>
</reference>
<dbReference type="EMBL" id="CAJVQC010081867">
    <property type="protein sequence ID" value="CAG8819113.1"/>
    <property type="molecule type" value="Genomic_DNA"/>
</dbReference>
<protein>
    <submittedName>
        <fullName evidence="1">7372_t:CDS:1</fullName>
    </submittedName>
</protein>
<proteinExistence type="predicted"/>
<evidence type="ECO:0000313" key="1">
    <source>
        <dbReference type="EMBL" id="CAG8819113.1"/>
    </source>
</evidence>
<accession>A0ACA9S0V7</accession>
<gene>
    <name evidence="1" type="ORF">RPERSI_LOCUS25064</name>
</gene>
<sequence length="45" mass="4909">LEDKISKKNIGAIFKKKTGTPSGKKVNVIPEEAIDVISEVDIIIE</sequence>
<organism evidence="1 2">
    <name type="scientific">Racocetra persica</name>
    <dbReference type="NCBI Taxonomy" id="160502"/>
    <lineage>
        <taxon>Eukaryota</taxon>
        <taxon>Fungi</taxon>
        <taxon>Fungi incertae sedis</taxon>
        <taxon>Mucoromycota</taxon>
        <taxon>Glomeromycotina</taxon>
        <taxon>Glomeromycetes</taxon>
        <taxon>Diversisporales</taxon>
        <taxon>Gigasporaceae</taxon>
        <taxon>Racocetra</taxon>
    </lineage>
</organism>
<comment type="caution">
    <text evidence="1">The sequence shown here is derived from an EMBL/GenBank/DDBJ whole genome shotgun (WGS) entry which is preliminary data.</text>
</comment>
<feature type="non-terminal residue" evidence="1">
    <location>
        <position position="45"/>
    </location>
</feature>
<feature type="non-terminal residue" evidence="1">
    <location>
        <position position="1"/>
    </location>
</feature>
<keyword evidence="2" id="KW-1185">Reference proteome</keyword>